<comment type="subcellular location">
    <subcellularLocation>
        <location evidence="1 7">Cell outer membrane</location>
        <topology evidence="1 7">Multi-pass membrane protein</topology>
    </subcellularLocation>
</comment>
<keyword evidence="3 7" id="KW-1134">Transmembrane beta strand</keyword>
<name>A0A921H1V1_9BACT</name>
<evidence type="ECO:0008006" key="10">
    <source>
        <dbReference type="Google" id="ProtNLM"/>
    </source>
</evidence>
<evidence type="ECO:0000256" key="1">
    <source>
        <dbReference type="ARBA" id="ARBA00004571"/>
    </source>
</evidence>
<feature type="non-terminal residue" evidence="8">
    <location>
        <position position="1"/>
    </location>
</feature>
<keyword evidence="4 7" id="KW-0812">Transmembrane</keyword>
<dbReference type="SUPFAM" id="SSF56935">
    <property type="entry name" value="Porins"/>
    <property type="match status" value="1"/>
</dbReference>
<comment type="similarity">
    <text evidence="7">Belongs to the TonB-dependent receptor family.</text>
</comment>
<sequence>WESTKQYDLGLDFGFLKNQRIRGSLGFYKKTTKGLLYPFTMALSTGMGSTSVNFANIENKGVEFDISATIIQNKDWNWSFGFNIGKNKNKITGLDAEYISAPGQTYLSNTVIREGESLGLIYGFETDGVFRSQAEIDYYESLNPDYQYQEQYSYRKTIPGDLKFVDQDGDGRVNKVYGNHEDKIVLGCSRPDFEGGFNTRLSWKGLTLSVQGTFSYGAQKAWTAEANQFCFASTGTANVLDVALKRWTPENPDSNYPCVRLDFYNNDFTDFSVYNASYLKIQNINLEYRFPKYIVDKTKIFGNISVFASANNVCTFTSYPGPSPESWSSDAIRGASVDTEAYPKTRTFNFGVKVTIK</sequence>
<gene>
    <name evidence="8" type="ORF">K8V05_00510</name>
</gene>
<reference evidence="8" key="2">
    <citation type="submission" date="2021-09" db="EMBL/GenBank/DDBJ databases">
        <authorList>
            <person name="Gilroy R."/>
        </authorList>
    </citation>
    <scope>NUCLEOTIDE SEQUENCE</scope>
    <source>
        <strain evidence="8">6966</strain>
    </source>
</reference>
<dbReference type="AlphaFoldDB" id="A0A921H1V1"/>
<dbReference type="Proteomes" id="UP000742098">
    <property type="component" value="Unassembled WGS sequence"/>
</dbReference>
<evidence type="ECO:0000313" key="8">
    <source>
        <dbReference type="EMBL" id="HJF69219.1"/>
    </source>
</evidence>
<dbReference type="EMBL" id="DYVS01000008">
    <property type="protein sequence ID" value="HJF69219.1"/>
    <property type="molecule type" value="Genomic_DNA"/>
</dbReference>
<evidence type="ECO:0000256" key="3">
    <source>
        <dbReference type="ARBA" id="ARBA00022452"/>
    </source>
</evidence>
<dbReference type="InterPro" id="IPR039426">
    <property type="entry name" value="TonB-dep_rcpt-like"/>
</dbReference>
<dbReference type="PROSITE" id="PS52016">
    <property type="entry name" value="TONB_DEPENDENT_REC_3"/>
    <property type="match status" value="1"/>
</dbReference>
<dbReference type="InterPro" id="IPR036942">
    <property type="entry name" value="Beta-barrel_TonB_sf"/>
</dbReference>
<reference evidence="8" key="1">
    <citation type="journal article" date="2021" name="PeerJ">
        <title>Extensive microbial diversity within the chicken gut microbiome revealed by metagenomics and culture.</title>
        <authorList>
            <person name="Gilroy R."/>
            <person name="Ravi A."/>
            <person name="Getino M."/>
            <person name="Pursley I."/>
            <person name="Horton D.L."/>
            <person name="Alikhan N.F."/>
            <person name="Baker D."/>
            <person name="Gharbi K."/>
            <person name="Hall N."/>
            <person name="Watson M."/>
            <person name="Adriaenssens E.M."/>
            <person name="Foster-Nyarko E."/>
            <person name="Jarju S."/>
            <person name="Secka A."/>
            <person name="Antonio M."/>
            <person name="Oren A."/>
            <person name="Chaudhuri R.R."/>
            <person name="La Ragione R."/>
            <person name="Hildebrand F."/>
            <person name="Pallen M.J."/>
        </authorList>
    </citation>
    <scope>NUCLEOTIDE SEQUENCE</scope>
    <source>
        <strain evidence="8">6966</strain>
    </source>
</reference>
<evidence type="ECO:0000313" key="9">
    <source>
        <dbReference type="Proteomes" id="UP000742098"/>
    </source>
</evidence>
<evidence type="ECO:0000256" key="7">
    <source>
        <dbReference type="PROSITE-ProRule" id="PRU01360"/>
    </source>
</evidence>
<protein>
    <recommendedName>
        <fullName evidence="10">TonB-dependent receptor</fullName>
    </recommendedName>
</protein>
<evidence type="ECO:0000256" key="2">
    <source>
        <dbReference type="ARBA" id="ARBA00022448"/>
    </source>
</evidence>
<comment type="caution">
    <text evidence="8">The sequence shown here is derived from an EMBL/GenBank/DDBJ whole genome shotgun (WGS) entry which is preliminary data.</text>
</comment>
<accession>A0A921H1V1</accession>
<dbReference type="GO" id="GO:0009279">
    <property type="term" value="C:cell outer membrane"/>
    <property type="evidence" value="ECO:0007669"/>
    <property type="project" value="UniProtKB-SubCell"/>
</dbReference>
<organism evidence="8 9">
    <name type="scientific">Butyricimonas virosa</name>
    <dbReference type="NCBI Taxonomy" id="544645"/>
    <lineage>
        <taxon>Bacteria</taxon>
        <taxon>Pseudomonadati</taxon>
        <taxon>Bacteroidota</taxon>
        <taxon>Bacteroidia</taxon>
        <taxon>Bacteroidales</taxon>
        <taxon>Odoribacteraceae</taxon>
        <taxon>Butyricimonas</taxon>
    </lineage>
</organism>
<proteinExistence type="inferred from homology"/>
<evidence type="ECO:0000256" key="5">
    <source>
        <dbReference type="ARBA" id="ARBA00023136"/>
    </source>
</evidence>
<keyword evidence="6 7" id="KW-0998">Cell outer membrane</keyword>
<dbReference type="Gene3D" id="2.40.170.20">
    <property type="entry name" value="TonB-dependent receptor, beta-barrel domain"/>
    <property type="match status" value="1"/>
</dbReference>
<keyword evidence="5 7" id="KW-0472">Membrane</keyword>
<evidence type="ECO:0000256" key="4">
    <source>
        <dbReference type="ARBA" id="ARBA00022692"/>
    </source>
</evidence>
<evidence type="ECO:0000256" key="6">
    <source>
        <dbReference type="ARBA" id="ARBA00023237"/>
    </source>
</evidence>
<keyword evidence="2 7" id="KW-0813">Transport</keyword>